<reference evidence="1" key="2">
    <citation type="submission" date="2020-11" db="EMBL/GenBank/DDBJ databases">
        <authorList>
            <person name="McCartney M.A."/>
            <person name="Auch B."/>
            <person name="Kono T."/>
            <person name="Mallez S."/>
            <person name="Becker A."/>
            <person name="Gohl D.M."/>
            <person name="Silverstein K.A.T."/>
            <person name="Koren S."/>
            <person name="Bechman K.B."/>
            <person name="Herman A."/>
            <person name="Abrahante J.E."/>
            <person name="Garbe J."/>
        </authorList>
    </citation>
    <scope>NUCLEOTIDE SEQUENCE</scope>
    <source>
        <strain evidence="1">Duluth1</strain>
        <tissue evidence="1">Whole animal</tissue>
    </source>
</reference>
<reference evidence="1" key="1">
    <citation type="journal article" date="2019" name="bioRxiv">
        <title>The Genome of the Zebra Mussel, Dreissena polymorpha: A Resource for Invasive Species Research.</title>
        <authorList>
            <person name="McCartney M.A."/>
            <person name="Auch B."/>
            <person name="Kono T."/>
            <person name="Mallez S."/>
            <person name="Zhang Y."/>
            <person name="Obille A."/>
            <person name="Becker A."/>
            <person name="Abrahante J.E."/>
            <person name="Garbe J."/>
            <person name="Badalamenti J.P."/>
            <person name="Herman A."/>
            <person name="Mangelson H."/>
            <person name="Liachko I."/>
            <person name="Sullivan S."/>
            <person name="Sone E.D."/>
            <person name="Koren S."/>
            <person name="Silverstein K.A.T."/>
            <person name="Beckman K.B."/>
            <person name="Gohl D.M."/>
        </authorList>
    </citation>
    <scope>NUCLEOTIDE SEQUENCE</scope>
    <source>
        <strain evidence="1">Duluth1</strain>
        <tissue evidence="1">Whole animal</tissue>
    </source>
</reference>
<accession>A0A9D4CMS3</accession>
<name>A0A9D4CMS3_DREPO</name>
<gene>
    <name evidence="1" type="ORF">DPMN_054208</name>
</gene>
<dbReference type="Proteomes" id="UP000828390">
    <property type="component" value="Unassembled WGS sequence"/>
</dbReference>
<organism evidence="1 2">
    <name type="scientific">Dreissena polymorpha</name>
    <name type="common">Zebra mussel</name>
    <name type="synonym">Mytilus polymorpha</name>
    <dbReference type="NCBI Taxonomy" id="45954"/>
    <lineage>
        <taxon>Eukaryota</taxon>
        <taxon>Metazoa</taxon>
        <taxon>Spiralia</taxon>
        <taxon>Lophotrochozoa</taxon>
        <taxon>Mollusca</taxon>
        <taxon>Bivalvia</taxon>
        <taxon>Autobranchia</taxon>
        <taxon>Heteroconchia</taxon>
        <taxon>Euheterodonta</taxon>
        <taxon>Imparidentia</taxon>
        <taxon>Neoheterodontei</taxon>
        <taxon>Myida</taxon>
        <taxon>Dreissenoidea</taxon>
        <taxon>Dreissenidae</taxon>
        <taxon>Dreissena</taxon>
    </lineage>
</organism>
<dbReference type="AlphaFoldDB" id="A0A9D4CMS3"/>
<proteinExistence type="predicted"/>
<comment type="caution">
    <text evidence="1">The sequence shown here is derived from an EMBL/GenBank/DDBJ whole genome shotgun (WGS) entry which is preliminary data.</text>
</comment>
<evidence type="ECO:0000313" key="2">
    <source>
        <dbReference type="Proteomes" id="UP000828390"/>
    </source>
</evidence>
<protein>
    <submittedName>
        <fullName evidence="1">Uncharacterized protein</fullName>
    </submittedName>
</protein>
<sequence>MAIVNRWKVVSLHRRKRTGSGGGGSVEDEQGRLWAEMQIRISTGWPYEENGSVPVRRYSIRSTCWGSRSGVRVDGL</sequence>
<evidence type="ECO:0000313" key="1">
    <source>
        <dbReference type="EMBL" id="KAH3728254.1"/>
    </source>
</evidence>
<dbReference type="EMBL" id="JAIWYP010000012">
    <property type="protein sequence ID" value="KAH3728254.1"/>
    <property type="molecule type" value="Genomic_DNA"/>
</dbReference>
<keyword evidence="2" id="KW-1185">Reference proteome</keyword>